<dbReference type="PANTHER" id="PTHR43798:SF33">
    <property type="entry name" value="HYDROLASE, PUTATIVE (AFU_ORTHOLOGUE AFUA_2G14860)-RELATED"/>
    <property type="match status" value="1"/>
</dbReference>
<evidence type="ECO:0000313" key="2">
    <source>
        <dbReference type="EMBL" id="RDJ24753.1"/>
    </source>
</evidence>
<dbReference type="AlphaFoldDB" id="A0A370L7G9"/>
<evidence type="ECO:0000313" key="3">
    <source>
        <dbReference type="Proteomes" id="UP000255207"/>
    </source>
</evidence>
<dbReference type="GO" id="GO:0016020">
    <property type="term" value="C:membrane"/>
    <property type="evidence" value="ECO:0007669"/>
    <property type="project" value="TreeGrafter"/>
</dbReference>
<keyword evidence="3" id="KW-1185">Reference proteome</keyword>
<reference evidence="3" key="1">
    <citation type="submission" date="2018-07" db="EMBL/GenBank/DDBJ databases">
        <authorList>
            <person name="Safronova V.I."/>
            <person name="Chirak E.R."/>
            <person name="Sazanova A.L."/>
        </authorList>
    </citation>
    <scope>NUCLEOTIDE SEQUENCE [LARGE SCALE GENOMIC DNA]</scope>
    <source>
        <strain evidence="3">RCAM04685</strain>
    </source>
</reference>
<dbReference type="SUPFAM" id="SSF53474">
    <property type="entry name" value="alpha/beta-Hydrolases"/>
    <property type="match status" value="1"/>
</dbReference>
<comment type="caution">
    <text evidence="2">The sequence shown here is derived from an EMBL/GenBank/DDBJ whole genome shotgun (WGS) entry which is preliminary data.</text>
</comment>
<dbReference type="InterPro" id="IPR029058">
    <property type="entry name" value="AB_hydrolase_fold"/>
</dbReference>
<keyword evidence="2" id="KW-0378">Hydrolase</keyword>
<dbReference type="GO" id="GO:0016787">
    <property type="term" value="F:hydrolase activity"/>
    <property type="evidence" value="ECO:0007669"/>
    <property type="project" value="UniProtKB-KW"/>
</dbReference>
<dbReference type="EMBL" id="QQTP01000006">
    <property type="protein sequence ID" value="RDJ24753.1"/>
    <property type="molecule type" value="Genomic_DNA"/>
</dbReference>
<protein>
    <submittedName>
        <fullName evidence="2">Alpha/beta fold hydrolase</fullName>
    </submittedName>
</protein>
<dbReference type="InterPro" id="IPR050266">
    <property type="entry name" value="AB_hydrolase_sf"/>
</dbReference>
<dbReference type="Pfam" id="PF00561">
    <property type="entry name" value="Abhydrolase_1"/>
    <property type="match status" value="1"/>
</dbReference>
<gene>
    <name evidence="2" type="ORF">DWE98_13875</name>
</gene>
<name>A0A370L7G9_9HYPH</name>
<dbReference type="RefSeq" id="WP_114829849.1">
    <property type="nucleotide sequence ID" value="NZ_QQTO01000033.1"/>
</dbReference>
<dbReference type="Proteomes" id="UP000255207">
    <property type="component" value="Unassembled WGS sequence"/>
</dbReference>
<sequence length="335" mass="37588">MEFARKDFKVRTIDDVEIGIRGVQLATPAAAPATPMILMHGTRIPGISEFDLPVEGGSLAEDLARAGHVCFIPDARGFGNSQRPKEMDQPPQPTKPIVRSLEITRDIDAAVNALRAETGAERVGLFGWGTGGTLVLMYAALWPEKVSHIILYNPLYGGVPDHPEIGSGSRWEAPGQPGRFNQEKYGNYYFNQVDMLRKGWDRQIPVEDKDSWRDPRILAAFEQALIDGDPTSLEREPPSYRSPNGMLEDSFYMGHGHKLVHASQVYCRVMVISPEYDLWTRAGDIAALREDLVHAEEVRVWEPKNTTHYILLDRPERGRNEALKRMKNFLSGVPD</sequence>
<dbReference type="OrthoDB" id="5492442at2"/>
<organism evidence="2 3">
    <name type="scientific">Bosea caraganae</name>
    <dbReference type="NCBI Taxonomy" id="2763117"/>
    <lineage>
        <taxon>Bacteria</taxon>
        <taxon>Pseudomonadati</taxon>
        <taxon>Pseudomonadota</taxon>
        <taxon>Alphaproteobacteria</taxon>
        <taxon>Hyphomicrobiales</taxon>
        <taxon>Boseaceae</taxon>
        <taxon>Bosea</taxon>
    </lineage>
</organism>
<dbReference type="InterPro" id="IPR000073">
    <property type="entry name" value="AB_hydrolase_1"/>
</dbReference>
<dbReference type="PANTHER" id="PTHR43798">
    <property type="entry name" value="MONOACYLGLYCEROL LIPASE"/>
    <property type="match status" value="1"/>
</dbReference>
<dbReference type="Gene3D" id="3.40.50.1820">
    <property type="entry name" value="alpha/beta hydrolase"/>
    <property type="match status" value="1"/>
</dbReference>
<evidence type="ECO:0000259" key="1">
    <source>
        <dbReference type="Pfam" id="PF00561"/>
    </source>
</evidence>
<accession>A0A370L7G9</accession>
<proteinExistence type="predicted"/>
<feature type="domain" description="AB hydrolase-1" evidence="1">
    <location>
        <begin position="35"/>
        <end position="184"/>
    </location>
</feature>